<reference evidence="1" key="2">
    <citation type="journal article" date="2015" name="Fish Shellfish Immunol.">
        <title>Early steps in the European eel (Anguilla anguilla)-Vibrio vulnificus interaction in the gills: Role of the RtxA13 toxin.</title>
        <authorList>
            <person name="Callol A."/>
            <person name="Pajuelo D."/>
            <person name="Ebbesson L."/>
            <person name="Teles M."/>
            <person name="MacKenzie S."/>
            <person name="Amaro C."/>
        </authorList>
    </citation>
    <scope>NUCLEOTIDE SEQUENCE</scope>
</reference>
<name>A0A0E9WWU5_ANGAN</name>
<evidence type="ECO:0000313" key="1">
    <source>
        <dbReference type="EMBL" id="JAH94711.1"/>
    </source>
</evidence>
<dbReference type="EMBL" id="GBXM01013866">
    <property type="protein sequence ID" value="JAH94711.1"/>
    <property type="molecule type" value="Transcribed_RNA"/>
</dbReference>
<accession>A0A0E9WWU5</accession>
<proteinExistence type="predicted"/>
<dbReference type="AlphaFoldDB" id="A0A0E9WWU5"/>
<sequence length="70" mass="8293">MFLLLQCSVTHKNHKLEFLCFHQMEHFYVNQPRDVELVSHPVIVQNVVFPRVSLLTGCIYVMHLCHICQQ</sequence>
<organism evidence="1">
    <name type="scientific">Anguilla anguilla</name>
    <name type="common">European freshwater eel</name>
    <name type="synonym">Muraena anguilla</name>
    <dbReference type="NCBI Taxonomy" id="7936"/>
    <lineage>
        <taxon>Eukaryota</taxon>
        <taxon>Metazoa</taxon>
        <taxon>Chordata</taxon>
        <taxon>Craniata</taxon>
        <taxon>Vertebrata</taxon>
        <taxon>Euteleostomi</taxon>
        <taxon>Actinopterygii</taxon>
        <taxon>Neopterygii</taxon>
        <taxon>Teleostei</taxon>
        <taxon>Anguilliformes</taxon>
        <taxon>Anguillidae</taxon>
        <taxon>Anguilla</taxon>
    </lineage>
</organism>
<protein>
    <submittedName>
        <fullName evidence="1">Uncharacterized protein</fullName>
    </submittedName>
</protein>
<reference evidence="1" key="1">
    <citation type="submission" date="2014-11" db="EMBL/GenBank/DDBJ databases">
        <authorList>
            <person name="Amaro Gonzalez C."/>
        </authorList>
    </citation>
    <scope>NUCLEOTIDE SEQUENCE</scope>
</reference>